<dbReference type="NCBIfam" id="TIGR00071">
    <property type="entry name" value="hisT_truA"/>
    <property type="match status" value="1"/>
</dbReference>
<dbReference type="AlphaFoldDB" id="A0A9E2SE91"/>
<dbReference type="Proteomes" id="UP000812270">
    <property type="component" value="Unassembled WGS sequence"/>
</dbReference>
<organism evidence="4 5">
    <name type="scientific">Pinibacter aurantiacus</name>
    <dbReference type="NCBI Taxonomy" id="2851599"/>
    <lineage>
        <taxon>Bacteria</taxon>
        <taxon>Pseudomonadati</taxon>
        <taxon>Bacteroidota</taxon>
        <taxon>Chitinophagia</taxon>
        <taxon>Chitinophagales</taxon>
        <taxon>Chitinophagaceae</taxon>
        <taxon>Pinibacter</taxon>
    </lineage>
</organism>
<comment type="similarity">
    <text evidence="1 2">Belongs to the tRNA pseudouridine synthase TruA family.</text>
</comment>
<protein>
    <recommendedName>
        <fullName evidence="1">tRNA pseudouridine synthase A</fullName>
        <ecNumber evidence="1">5.4.99.12</ecNumber>
    </recommendedName>
    <alternativeName>
        <fullName evidence="1">tRNA pseudouridine(38-40) synthase</fullName>
    </alternativeName>
    <alternativeName>
        <fullName evidence="1">tRNA pseudouridylate synthase I</fullName>
    </alternativeName>
    <alternativeName>
        <fullName evidence="1">tRNA-uridine isomerase I</fullName>
    </alternativeName>
</protein>
<keyword evidence="1 2" id="KW-0413">Isomerase</keyword>
<comment type="caution">
    <text evidence="4">The sequence shown here is derived from an EMBL/GenBank/DDBJ whole genome shotgun (WGS) entry which is preliminary data.</text>
</comment>
<evidence type="ECO:0000313" key="5">
    <source>
        <dbReference type="Proteomes" id="UP000812270"/>
    </source>
</evidence>
<reference evidence="4" key="1">
    <citation type="submission" date="2021-06" db="EMBL/GenBank/DDBJ databases">
        <authorList>
            <person name="Huq M.A."/>
        </authorList>
    </citation>
    <scope>NUCLEOTIDE SEQUENCE</scope>
    <source>
        <strain evidence="4">MAH-26</strain>
    </source>
</reference>
<dbReference type="InterPro" id="IPR001406">
    <property type="entry name" value="PsdUridine_synth_TruA"/>
</dbReference>
<evidence type="ECO:0000313" key="4">
    <source>
        <dbReference type="EMBL" id="MBV4359773.1"/>
    </source>
</evidence>
<dbReference type="RefSeq" id="WP_217794036.1">
    <property type="nucleotide sequence ID" value="NZ_JAHSPG010000016.1"/>
</dbReference>
<feature type="binding site" evidence="1">
    <location>
        <position position="108"/>
    </location>
    <ligand>
        <name>substrate</name>
    </ligand>
</feature>
<proteinExistence type="inferred from homology"/>
<dbReference type="PANTHER" id="PTHR11142">
    <property type="entry name" value="PSEUDOURIDYLATE SYNTHASE"/>
    <property type="match status" value="1"/>
</dbReference>
<evidence type="ECO:0000256" key="2">
    <source>
        <dbReference type="RuleBase" id="RU003792"/>
    </source>
</evidence>
<dbReference type="GO" id="GO:0160147">
    <property type="term" value="F:tRNA pseudouridine(38-40) synthase activity"/>
    <property type="evidence" value="ECO:0007669"/>
    <property type="project" value="UniProtKB-EC"/>
</dbReference>
<dbReference type="EMBL" id="JAHSPG010000016">
    <property type="protein sequence ID" value="MBV4359773.1"/>
    <property type="molecule type" value="Genomic_DNA"/>
</dbReference>
<dbReference type="CDD" id="cd02570">
    <property type="entry name" value="PseudoU_synth_EcTruA"/>
    <property type="match status" value="1"/>
</dbReference>
<feature type="active site" description="Nucleophile" evidence="1">
    <location>
        <position position="51"/>
    </location>
</feature>
<accession>A0A9E2SE91</accession>
<feature type="domain" description="Pseudouridine synthase I TruA alpha/beta" evidence="3">
    <location>
        <begin position="148"/>
        <end position="241"/>
    </location>
</feature>
<comment type="caution">
    <text evidence="1">Lacks conserved residue(s) required for the propagation of feature annotation.</text>
</comment>
<dbReference type="PANTHER" id="PTHR11142:SF0">
    <property type="entry name" value="TRNA PSEUDOURIDINE SYNTHASE-LIKE 1"/>
    <property type="match status" value="1"/>
</dbReference>
<dbReference type="HAMAP" id="MF_00171">
    <property type="entry name" value="TruA"/>
    <property type="match status" value="1"/>
</dbReference>
<evidence type="ECO:0000259" key="3">
    <source>
        <dbReference type="Pfam" id="PF01416"/>
    </source>
</evidence>
<comment type="function">
    <text evidence="1">Formation of pseudouridine at positions 38, 39 and 40 in the anticodon stem and loop of transfer RNAs.</text>
</comment>
<dbReference type="InterPro" id="IPR020097">
    <property type="entry name" value="PsdUridine_synth_TruA_a/b_dom"/>
</dbReference>
<keyword evidence="5" id="KW-1185">Reference proteome</keyword>
<name>A0A9E2SE91_9BACT</name>
<comment type="catalytic activity">
    <reaction evidence="1 2">
        <text>uridine(38/39/40) in tRNA = pseudouridine(38/39/40) in tRNA</text>
        <dbReference type="Rhea" id="RHEA:22376"/>
        <dbReference type="Rhea" id="RHEA-COMP:10085"/>
        <dbReference type="Rhea" id="RHEA-COMP:10087"/>
        <dbReference type="ChEBI" id="CHEBI:65314"/>
        <dbReference type="ChEBI" id="CHEBI:65315"/>
        <dbReference type="EC" id="5.4.99.12"/>
    </reaction>
</comment>
<dbReference type="PIRSF" id="PIRSF001430">
    <property type="entry name" value="tRNA_psdUrid_synth"/>
    <property type="match status" value="1"/>
</dbReference>
<comment type="subunit">
    <text evidence="1">Homodimer.</text>
</comment>
<dbReference type="GO" id="GO:0003723">
    <property type="term" value="F:RNA binding"/>
    <property type="evidence" value="ECO:0007669"/>
    <property type="project" value="InterPro"/>
</dbReference>
<keyword evidence="1 2" id="KW-0819">tRNA processing</keyword>
<dbReference type="Pfam" id="PF01416">
    <property type="entry name" value="PseudoU_synth_1"/>
    <property type="match status" value="1"/>
</dbReference>
<evidence type="ECO:0000256" key="1">
    <source>
        <dbReference type="HAMAP-Rule" id="MF_00171"/>
    </source>
</evidence>
<sequence length="254" mass="29264">MRYFIEVAYNGAAYSGFQIQENAHSVQAEVEKAFGIIHRKPVELTGSSRTDAGVHALQNFFHFDYEDEINPRAVYKMNAILPADLVVKNIYPMPQGAHSRFDALSREYKYFIYGEKNPFLHDRAYYFPYTLDIGQLKLAAHVLKEYTDYTSFSKRNTQVKTFNCNLSVSEWIEENGCLVYHVQGNRFLRGMVRALTGTMLRVGRGKYSIDDFRKIIEARDCTQADFSVPPQALFLVNVQYPEGYLNQVESPKFS</sequence>
<gene>
    <name evidence="1 4" type="primary">truA</name>
    <name evidence="4" type="ORF">KTO63_21570</name>
</gene>
<dbReference type="GO" id="GO:0031119">
    <property type="term" value="P:tRNA pseudouridine synthesis"/>
    <property type="evidence" value="ECO:0007669"/>
    <property type="project" value="UniProtKB-UniRule"/>
</dbReference>
<dbReference type="EC" id="5.4.99.12" evidence="1"/>